<keyword evidence="5" id="KW-1185">Reference proteome</keyword>
<dbReference type="RefSeq" id="WP_148624078.1">
    <property type="nucleotide sequence ID" value="NZ_SDGZ01000031.1"/>
</dbReference>
<dbReference type="OrthoDB" id="9804441at2"/>
<dbReference type="EMBL" id="SDGZ01000031">
    <property type="protein sequence ID" value="TYC47772.1"/>
    <property type="molecule type" value="Genomic_DNA"/>
</dbReference>
<evidence type="ECO:0000259" key="2">
    <source>
        <dbReference type="Pfam" id="PF09524"/>
    </source>
</evidence>
<protein>
    <submittedName>
        <fullName evidence="4">Uncharacterized protein</fullName>
    </submittedName>
</protein>
<proteinExistence type="predicted"/>
<evidence type="ECO:0000313" key="5">
    <source>
        <dbReference type="Proteomes" id="UP000371977"/>
    </source>
</evidence>
<sequence length="274" mass="30703">FNDPYIKIMRNTPGIGDTLAIIYLEMLVLSAESDGYIYFKGAGQDIAEELALELNEDPEAVRILIAYLDAKNLIAHPNNDDVFLVASADMTGSETSSARRVRAFRERQALHSNGDVTLGNDSKSKNNSNTESKKQIESESKTYIESENILSSNAVAFPDWLSEKQVESVKKGRADNYLVKIPIAYLNQIAGKQYKFVEKSTKLVHARLAEGFALNDFKIVIDTKVAEWINDANMNKYLRPETLFGNKFESYLNQTKSNIPDTYGDEYSSAKLGF</sequence>
<dbReference type="InterPro" id="IPR011741">
    <property type="entry name" value="Phg_2220_C"/>
</dbReference>
<name>A0A6C2C1U6_9LACO</name>
<comment type="caution">
    <text evidence="4">The sequence shown here is derived from an EMBL/GenBank/DDBJ whole genome shotgun (WGS) entry which is preliminary data.</text>
</comment>
<gene>
    <name evidence="4" type="ORF">ESZ50_11390</name>
</gene>
<feature type="domain" description="Phage replisome organiser N-terminal" evidence="3">
    <location>
        <begin position="1"/>
        <end position="108"/>
    </location>
</feature>
<evidence type="ECO:0000256" key="1">
    <source>
        <dbReference type="SAM" id="MobiDB-lite"/>
    </source>
</evidence>
<dbReference type="NCBIfam" id="TIGR01714">
    <property type="entry name" value="phage_rep_org_N"/>
    <property type="match status" value="1"/>
</dbReference>
<dbReference type="NCBIfam" id="TIGR02220">
    <property type="entry name" value="phg_TIGR02220"/>
    <property type="match status" value="1"/>
</dbReference>
<dbReference type="Proteomes" id="UP000371977">
    <property type="component" value="Unassembled WGS sequence"/>
</dbReference>
<dbReference type="Pfam" id="PF09681">
    <property type="entry name" value="Phage_rep_org_N"/>
    <property type="match status" value="1"/>
</dbReference>
<organism evidence="4 5">
    <name type="scientific">Weissella muntiaci</name>
    <dbReference type="NCBI Taxonomy" id="2508881"/>
    <lineage>
        <taxon>Bacteria</taxon>
        <taxon>Bacillati</taxon>
        <taxon>Bacillota</taxon>
        <taxon>Bacilli</taxon>
        <taxon>Lactobacillales</taxon>
        <taxon>Lactobacillaceae</taxon>
        <taxon>Weissella</taxon>
    </lineage>
</organism>
<feature type="non-terminal residue" evidence="4">
    <location>
        <position position="1"/>
    </location>
</feature>
<reference evidence="4 5" key="1">
    <citation type="submission" date="2019-01" db="EMBL/GenBank/DDBJ databases">
        <title>Weissella sp. nov., a novel lactic acid bacterium isolated from animal feces.</title>
        <authorList>
            <person name="Wang L.-T."/>
        </authorList>
    </citation>
    <scope>NUCLEOTIDE SEQUENCE [LARGE SCALE GENOMIC DNA]</scope>
    <source>
        <strain evidence="4 5">8H-2</strain>
    </source>
</reference>
<dbReference type="AlphaFoldDB" id="A0A6C2C1U6"/>
<accession>A0A6C2C1U6</accession>
<dbReference type="InterPro" id="IPR010056">
    <property type="entry name" value="Phage_rep_org__N"/>
</dbReference>
<evidence type="ECO:0000313" key="4">
    <source>
        <dbReference type="EMBL" id="TYC47772.1"/>
    </source>
</evidence>
<dbReference type="Pfam" id="PF09524">
    <property type="entry name" value="Phg_2220_C"/>
    <property type="match status" value="1"/>
</dbReference>
<feature type="region of interest" description="Disordered" evidence="1">
    <location>
        <begin position="113"/>
        <end position="138"/>
    </location>
</feature>
<evidence type="ECO:0000259" key="3">
    <source>
        <dbReference type="Pfam" id="PF09681"/>
    </source>
</evidence>
<feature type="domain" description="Phage conserved hypothetical protein C-terminal" evidence="2">
    <location>
        <begin position="183"/>
        <end position="253"/>
    </location>
</feature>